<keyword evidence="1" id="KW-0812">Transmembrane</keyword>
<evidence type="ECO:0000313" key="2">
    <source>
        <dbReference type="EMBL" id="MBR7677808.1"/>
    </source>
</evidence>
<dbReference type="EMBL" id="JAGSMN010001077">
    <property type="protein sequence ID" value="MBR7677808.1"/>
    <property type="molecule type" value="Genomic_DNA"/>
</dbReference>
<feature type="transmembrane region" description="Helical" evidence="1">
    <location>
        <begin position="131"/>
        <end position="151"/>
    </location>
</feature>
<comment type="caution">
    <text evidence="2">The sequence shown here is derived from an EMBL/GenBank/DDBJ whole genome shotgun (WGS) entry which is preliminary data.</text>
</comment>
<feature type="transmembrane region" description="Helical" evidence="1">
    <location>
        <begin position="38"/>
        <end position="57"/>
    </location>
</feature>
<name>A0A8T4J1Y5_9ACTN</name>
<sequence length="178" mass="19078">MPSVPDGSFPSADEAARSLADIEQRRDQMRGSATEARWVYVLSGVVFFALFASPDFLGEAAVAWISPALGVFGLGYVALLNTRRGSALLGRPVRPRRQEIPWRPRLYLLLAVAVVLLAGLALRLLQPDWHLAFPYWRTVIGAVAGASLAIFGPAWQRALLSGAAPGGRTGKSAVNGAR</sequence>
<gene>
    <name evidence="2" type="ORF">KDA82_33455</name>
</gene>
<evidence type="ECO:0000313" key="3">
    <source>
        <dbReference type="Proteomes" id="UP000675554"/>
    </source>
</evidence>
<keyword evidence="3" id="KW-1185">Reference proteome</keyword>
<keyword evidence="1" id="KW-0472">Membrane</keyword>
<protein>
    <submittedName>
        <fullName evidence="2">Uncharacterized protein</fullName>
    </submittedName>
</protein>
<organism evidence="2 3">
    <name type="scientific">Streptomyces daliensis</name>
    <dbReference type="NCBI Taxonomy" id="299421"/>
    <lineage>
        <taxon>Bacteria</taxon>
        <taxon>Bacillati</taxon>
        <taxon>Actinomycetota</taxon>
        <taxon>Actinomycetes</taxon>
        <taxon>Kitasatosporales</taxon>
        <taxon>Streptomycetaceae</taxon>
        <taxon>Streptomyces</taxon>
    </lineage>
</organism>
<dbReference type="Proteomes" id="UP000675554">
    <property type="component" value="Unassembled WGS sequence"/>
</dbReference>
<feature type="transmembrane region" description="Helical" evidence="1">
    <location>
        <begin position="106"/>
        <end position="125"/>
    </location>
</feature>
<keyword evidence="1" id="KW-1133">Transmembrane helix</keyword>
<dbReference type="AlphaFoldDB" id="A0A8T4J1Y5"/>
<reference evidence="2" key="1">
    <citation type="submission" date="2021-04" db="EMBL/GenBank/DDBJ databases">
        <title>Sequencing of actinobacteria type strains.</title>
        <authorList>
            <person name="Nguyen G.-S."/>
            <person name="Wentzel A."/>
        </authorList>
    </citation>
    <scope>NUCLEOTIDE SEQUENCE</scope>
    <source>
        <strain evidence="2">DSM 42095</strain>
    </source>
</reference>
<accession>A0A8T4J1Y5</accession>
<proteinExistence type="predicted"/>
<evidence type="ECO:0000256" key="1">
    <source>
        <dbReference type="SAM" id="Phobius"/>
    </source>
</evidence>
<feature type="transmembrane region" description="Helical" evidence="1">
    <location>
        <begin position="63"/>
        <end position="81"/>
    </location>
</feature>